<dbReference type="Proteomes" id="UP001597479">
    <property type="component" value="Unassembled WGS sequence"/>
</dbReference>
<comment type="caution">
    <text evidence="2">The sequence shown here is derived from an EMBL/GenBank/DDBJ whole genome shotgun (WGS) entry which is preliminary data.</text>
</comment>
<accession>A0ABW5VWZ2</accession>
<sequence>MEFLGRLFGFDWSALEAETKVALATALVAVIGTVVASGIGWFVSFVNNRNTLKEQRRLAMEEKVWPRRAETYVEVLEWAREASKHIEEGEKLPLALQSKMAAYASPGVRAAWAKVDNEMGGISGLRLLKAIDEGSAAVPETLALFGNASLGQRVVDFTRQEVQQMGGHEKALRNSYVRLHLRLDDLEREIRQDLNGRQVKKK</sequence>
<dbReference type="EMBL" id="JBHUOG010000002">
    <property type="protein sequence ID" value="MFD2794591.1"/>
    <property type="molecule type" value="Genomic_DNA"/>
</dbReference>
<proteinExistence type="predicted"/>
<evidence type="ECO:0000256" key="1">
    <source>
        <dbReference type="SAM" id="Phobius"/>
    </source>
</evidence>
<organism evidence="2 3">
    <name type="scientific">Promicromonospora vindobonensis</name>
    <dbReference type="NCBI Taxonomy" id="195748"/>
    <lineage>
        <taxon>Bacteria</taxon>
        <taxon>Bacillati</taxon>
        <taxon>Actinomycetota</taxon>
        <taxon>Actinomycetes</taxon>
        <taxon>Micrococcales</taxon>
        <taxon>Promicromonosporaceae</taxon>
        <taxon>Promicromonospora</taxon>
    </lineage>
</organism>
<keyword evidence="1" id="KW-1133">Transmembrane helix</keyword>
<keyword evidence="1" id="KW-0472">Membrane</keyword>
<protein>
    <submittedName>
        <fullName evidence="2">Uncharacterized protein</fullName>
    </submittedName>
</protein>
<gene>
    <name evidence="2" type="ORF">ACFS27_13625</name>
</gene>
<keyword evidence="1" id="KW-0812">Transmembrane</keyword>
<keyword evidence="3" id="KW-1185">Reference proteome</keyword>
<reference evidence="3" key="1">
    <citation type="journal article" date="2019" name="Int. J. Syst. Evol. Microbiol.">
        <title>The Global Catalogue of Microorganisms (GCM) 10K type strain sequencing project: providing services to taxonomists for standard genome sequencing and annotation.</title>
        <authorList>
            <consortium name="The Broad Institute Genomics Platform"/>
            <consortium name="The Broad Institute Genome Sequencing Center for Infectious Disease"/>
            <person name="Wu L."/>
            <person name="Ma J."/>
        </authorList>
    </citation>
    <scope>NUCLEOTIDE SEQUENCE [LARGE SCALE GENOMIC DNA]</scope>
    <source>
        <strain evidence="3">CCM 7044</strain>
    </source>
</reference>
<name>A0ABW5VWZ2_9MICO</name>
<feature type="transmembrane region" description="Helical" evidence="1">
    <location>
        <begin position="20"/>
        <end position="46"/>
    </location>
</feature>
<evidence type="ECO:0000313" key="3">
    <source>
        <dbReference type="Proteomes" id="UP001597479"/>
    </source>
</evidence>
<evidence type="ECO:0000313" key="2">
    <source>
        <dbReference type="EMBL" id="MFD2794591.1"/>
    </source>
</evidence>
<dbReference type="RefSeq" id="WP_377183830.1">
    <property type="nucleotide sequence ID" value="NZ_JBHUOG010000002.1"/>
</dbReference>